<dbReference type="PROSITE" id="PS50929">
    <property type="entry name" value="ABC_TM1F"/>
    <property type="match status" value="1"/>
</dbReference>
<dbReference type="GO" id="GO:0016324">
    <property type="term" value="C:apical plasma membrane"/>
    <property type="evidence" value="ECO:0007669"/>
    <property type="project" value="TreeGrafter"/>
</dbReference>
<feature type="transmembrane region" description="Helical" evidence="5">
    <location>
        <begin position="36"/>
        <end position="63"/>
    </location>
</feature>
<evidence type="ECO:0000313" key="8">
    <source>
        <dbReference type="Proteomes" id="UP000663828"/>
    </source>
</evidence>
<keyword evidence="8" id="KW-1185">Reference proteome</keyword>
<keyword evidence="4 5" id="KW-0472">Membrane</keyword>
<evidence type="ECO:0000256" key="3">
    <source>
        <dbReference type="ARBA" id="ARBA00022989"/>
    </source>
</evidence>
<evidence type="ECO:0000256" key="4">
    <source>
        <dbReference type="ARBA" id="ARBA00023136"/>
    </source>
</evidence>
<feature type="transmembrane region" description="Helical" evidence="5">
    <location>
        <begin position="133"/>
        <end position="160"/>
    </location>
</feature>
<dbReference type="SUPFAM" id="SSF90123">
    <property type="entry name" value="ABC transporter transmembrane region"/>
    <property type="match status" value="1"/>
</dbReference>
<evidence type="ECO:0000313" key="7">
    <source>
        <dbReference type="EMBL" id="CAF1222733.1"/>
    </source>
</evidence>
<dbReference type="InterPro" id="IPR036640">
    <property type="entry name" value="ABC1_TM_sf"/>
</dbReference>
<evidence type="ECO:0000256" key="2">
    <source>
        <dbReference type="ARBA" id="ARBA00022692"/>
    </source>
</evidence>
<dbReference type="Gene3D" id="3.40.50.300">
    <property type="entry name" value="P-loop containing nucleotide triphosphate hydrolases"/>
    <property type="match status" value="1"/>
</dbReference>
<dbReference type="PANTHER" id="PTHR24221">
    <property type="entry name" value="ATP-BINDING CASSETTE SUB-FAMILY B"/>
    <property type="match status" value="1"/>
</dbReference>
<organism evidence="7 8">
    <name type="scientific">Adineta ricciae</name>
    <name type="common">Rotifer</name>
    <dbReference type="NCBI Taxonomy" id="249248"/>
    <lineage>
        <taxon>Eukaryota</taxon>
        <taxon>Metazoa</taxon>
        <taxon>Spiralia</taxon>
        <taxon>Gnathifera</taxon>
        <taxon>Rotifera</taxon>
        <taxon>Eurotatoria</taxon>
        <taxon>Bdelloidea</taxon>
        <taxon>Adinetida</taxon>
        <taxon>Adinetidae</taxon>
        <taxon>Adineta</taxon>
    </lineage>
</organism>
<dbReference type="Pfam" id="PF00664">
    <property type="entry name" value="ABC_membrane"/>
    <property type="match status" value="1"/>
</dbReference>
<proteinExistence type="predicted"/>
<dbReference type="PROSITE" id="PS51257">
    <property type="entry name" value="PROKAR_LIPOPROTEIN"/>
    <property type="match status" value="1"/>
</dbReference>
<evidence type="ECO:0000259" key="6">
    <source>
        <dbReference type="PROSITE" id="PS50929"/>
    </source>
</evidence>
<dbReference type="PANTHER" id="PTHR24221:SF636">
    <property type="entry name" value="BILE SALT EXPORT PUMP"/>
    <property type="match status" value="1"/>
</dbReference>
<dbReference type="InterPro" id="IPR027417">
    <property type="entry name" value="P-loop_NTPase"/>
</dbReference>
<comment type="caution">
    <text evidence="7">The sequence shown here is derived from an EMBL/GenBank/DDBJ whole genome shotgun (WGS) entry which is preliminary data.</text>
</comment>
<dbReference type="InterPro" id="IPR039421">
    <property type="entry name" value="Type_1_exporter"/>
</dbReference>
<comment type="subcellular location">
    <subcellularLocation>
        <location evidence="1">Membrane</location>
        <topology evidence="1">Multi-pass membrane protein</topology>
    </subcellularLocation>
</comment>
<sequence>MIQKNSTGALCTRLATEASAIQGATGACMGFIFQNIAAFGTAIIIGFVFSWQLTLVMFIFVLFMMTGKYLQNRLTIGSLIKDKKALENASKIAVEVIQNIRTVVQLTKEDHFFNIYSQCFTTPYRSSITRAHIFGIFFSLNNSIGYFITATMFSFGSTLVSNGTISLEDLLLVYNCILFSTEHVILSAALIPDYGKARIAAEKIMKLFARTPSINNGSSDGDTIVGYCCKFQIIYVMFYKLNFNGQLEFDNVQFAYPTRSETIVLNNFKLKIKAGVYFYILFVYYEF</sequence>
<dbReference type="CDD" id="cd18578">
    <property type="entry name" value="ABC_6TM_Pgp_ABCB1_D2_like"/>
    <property type="match status" value="1"/>
</dbReference>
<evidence type="ECO:0000256" key="5">
    <source>
        <dbReference type="SAM" id="Phobius"/>
    </source>
</evidence>
<keyword evidence="3 5" id="KW-1133">Transmembrane helix</keyword>
<dbReference type="GO" id="GO:0005524">
    <property type="term" value="F:ATP binding"/>
    <property type="evidence" value="ECO:0007669"/>
    <property type="project" value="InterPro"/>
</dbReference>
<dbReference type="Gene3D" id="1.20.1560.10">
    <property type="entry name" value="ABC transporter type 1, transmembrane domain"/>
    <property type="match status" value="1"/>
</dbReference>
<dbReference type="GO" id="GO:0140359">
    <property type="term" value="F:ABC-type transporter activity"/>
    <property type="evidence" value="ECO:0007669"/>
    <property type="project" value="InterPro"/>
</dbReference>
<feature type="domain" description="ABC transmembrane type-1" evidence="6">
    <location>
        <begin position="1"/>
        <end position="196"/>
    </location>
</feature>
<dbReference type="InterPro" id="IPR011527">
    <property type="entry name" value="ABC1_TM_dom"/>
</dbReference>
<dbReference type="Proteomes" id="UP000663828">
    <property type="component" value="Unassembled WGS sequence"/>
</dbReference>
<feature type="transmembrane region" description="Helical" evidence="5">
    <location>
        <begin position="172"/>
        <end position="191"/>
    </location>
</feature>
<name>A0A814XZM8_ADIRI</name>
<protein>
    <recommendedName>
        <fullName evidence="6">ABC transmembrane type-1 domain-containing protein</fullName>
    </recommendedName>
</protein>
<dbReference type="EMBL" id="CAJNOR010001937">
    <property type="protein sequence ID" value="CAF1222733.1"/>
    <property type="molecule type" value="Genomic_DNA"/>
</dbReference>
<accession>A0A814XZM8</accession>
<evidence type="ECO:0000256" key="1">
    <source>
        <dbReference type="ARBA" id="ARBA00004141"/>
    </source>
</evidence>
<reference evidence="7" key="1">
    <citation type="submission" date="2021-02" db="EMBL/GenBank/DDBJ databases">
        <authorList>
            <person name="Nowell W R."/>
        </authorList>
    </citation>
    <scope>NUCLEOTIDE SEQUENCE</scope>
</reference>
<keyword evidence="2 5" id="KW-0812">Transmembrane</keyword>
<dbReference type="AlphaFoldDB" id="A0A814XZM8"/>
<gene>
    <name evidence="7" type="ORF">XAT740_LOCUS24797</name>
</gene>